<proteinExistence type="predicted"/>
<evidence type="ECO:0000313" key="2">
    <source>
        <dbReference type="Proteomes" id="UP000184268"/>
    </source>
</evidence>
<protein>
    <submittedName>
        <fullName evidence="1">Uncharacterized protein</fullName>
    </submittedName>
</protein>
<dbReference type="EMBL" id="FQXG01000003">
    <property type="protein sequence ID" value="SHH58697.1"/>
    <property type="molecule type" value="Genomic_DNA"/>
</dbReference>
<keyword evidence="2" id="KW-1185">Reference proteome</keyword>
<gene>
    <name evidence="1" type="ORF">SAMN02745129_2432</name>
</gene>
<evidence type="ECO:0000313" key="1">
    <source>
        <dbReference type="EMBL" id="SHH58697.1"/>
    </source>
</evidence>
<organism evidence="1 2">
    <name type="scientific">Ferrimonas marina</name>
    <dbReference type="NCBI Taxonomy" id="299255"/>
    <lineage>
        <taxon>Bacteria</taxon>
        <taxon>Pseudomonadati</taxon>
        <taxon>Pseudomonadota</taxon>
        <taxon>Gammaproteobacteria</taxon>
        <taxon>Alteromonadales</taxon>
        <taxon>Ferrimonadaceae</taxon>
        <taxon>Ferrimonas</taxon>
    </lineage>
</organism>
<dbReference type="RefSeq" id="WP_067655540.1">
    <property type="nucleotide sequence ID" value="NZ_FQXG01000003.1"/>
</dbReference>
<name>A0A1M5U6R6_9GAMM</name>
<dbReference type="STRING" id="299255.SAMN02745129_2432"/>
<dbReference type="Proteomes" id="UP000184268">
    <property type="component" value="Unassembled WGS sequence"/>
</dbReference>
<dbReference type="AlphaFoldDB" id="A0A1M5U6R6"/>
<accession>A0A1M5U6R6</accession>
<reference evidence="1 2" key="1">
    <citation type="submission" date="2016-11" db="EMBL/GenBank/DDBJ databases">
        <authorList>
            <person name="Jaros S."/>
            <person name="Januszkiewicz K."/>
            <person name="Wedrychowicz H."/>
        </authorList>
    </citation>
    <scope>NUCLEOTIDE SEQUENCE [LARGE SCALE GENOMIC DNA]</scope>
    <source>
        <strain evidence="1 2">DSM 16917</strain>
    </source>
</reference>
<sequence>MSNMTLQQLKDQVTDEDRQLVHDAGFGNAPMWRHGNDLYVGHRLLFHWALLKNPVVMGGQEDRHCYFDVETIERGLQGLLDTGELMFWHKWHTKNLTVNGSHLYPPGVKHEPQFAIDTVPWVVNMELDTSLPLEPK</sequence>